<proteinExistence type="predicted"/>
<evidence type="ECO:0000313" key="4">
    <source>
        <dbReference type="Proteomes" id="UP001485459"/>
    </source>
</evidence>
<name>A0ABZ2YQR3_9BACT</name>
<accession>A0ABZ2YQR3</accession>
<reference evidence="4" key="1">
    <citation type="submission" date="2024-03" db="EMBL/GenBank/DDBJ databases">
        <title>Chitinophaga horti sp. nov., isolated from garden soil.</title>
        <authorList>
            <person name="Lee D.S."/>
            <person name="Han D.M."/>
            <person name="Baek J.H."/>
            <person name="Choi D.G."/>
            <person name="Jeon J.H."/>
            <person name="Jeon C.O."/>
        </authorList>
    </citation>
    <scope>NUCLEOTIDE SEQUENCE [LARGE SCALE GENOMIC DNA]</scope>
    <source>
        <strain evidence="4">GPA1</strain>
    </source>
</reference>
<feature type="domain" description="ParB-related ThiF-related cassette protein E" evidence="2">
    <location>
        <begin position="1"/>
        <end position="174"/>
    </location>
</feature>
<dbReference type="InterPro" id="IPR022273">
    <property type="entry name" value="PRTRC_protein-E"/>
</dbReference>
<dbReference type="EMBL" id="CP149822">
    <property type="protein sequence ID" value="WZN42118.1"/>
    <property type="molecule type" value="Genomic_DNA"/>
</dbReference>
<organism evidence="3 4">
    <name type="scientific">Chitinophaga pollutisoli</name>
    <dbReference type="NCBI Taxonomy" id="3133966"/>
    <lineage>
        <taxon>Bacteria</taxon>
        <taxon>Pseudomonadati</taxon>
        <taxon>Bacteroidota</taxon>
        <taxon>Chitinophagia</taxon>
        <taxon>Chitinophagales</taxon>
        <taxon>Chitinophagaceae</taxon>
        <taxon>Chitinophaga</taxon>
    </lineage>
</organism>
<dbReference type="RefSeq" id="WP_341836954.1">
    <property type="nucleotide sequence ID" value="NZ_CP149822.1"/>
</dbReference>
<gene>
    <name evidence="3" type="ORF">WJU16_03590</name>
</gene>
<dbReference type="Proteomes" id="UP001485459">
    <property type="component" value="Chromosome"/>
</dbReference>
<feature type="region of interest" description="Disordered" evidence="1">
    <location>
        <begin position="93"/>
        <end position="175"/>
    </location>
</feature>
<protein>
    <submittedName>
        <fullName evidence="3">PRTRC system protein E</fullName>
    </submittedName>
</protein>
<dbReference type="Pfam" id="PF19556">
    <property type="entry name" value="PRTRC_E"/>
    <property type="match status" value="1"/>
</dbReference>
<feature type="compositionally biased region" description="Basic and acidic residues" evidence="1">
    <location>
        <begin position="93"/>
        <end position="138"/>
    </location>
</feature>
<evidence type="ECO:0000256" key="1">
    <source>
        <dbReference type="SAM" id="MobiDB-lite"/>
    </source>
</evidence>
<sequence length="175" mass="19937">MNANFFNQIAQMEITGDLHLIISKGVDNTLIVTTQLNNEHCGDDAKHTIVPLNLKGTAEELDEGYFERITAPIEKASGLMVNMEAFLKQLEEAQKQSAMEKEKADKERREKEARDKKYKEAMTKADELEIEGKHREAWMKVPDPTEYPEHAEAIRKRKSQLSDKFASPSLFGQAE</sequence>
<keyword evidence="4" id="KW-1185">Reference proteome</keyword>
<evidence type="ECO:0000259" key="2">
    <source>
        <dbReference type="Pfam" id="PF19556"/>
    </source>
</evidence>
<evidence type="ECO:0000313" key="3">
    <source>
        <dbReference type="EMBL" id="WZN42118.1"/>
    </source>
</evidence>
<dbReference type="NCBIfam" id="TIGR03741">
    <property type="entry name" value="PRTRC_E"/>
    <property type="match status" value="1"/>
</dbReference>